<comment type="subcellular location">
    <subcellularLocation>
        <location evidence="1">Cell membrane</location>
        <topology evidence="1">Lipid-anchor</topology>
        <topology evidence="1">GPI-anchor</topology>
    </subcellularLocation>
</comment>
<evidence type="ECO:0008006" key="12">
    <source>
        <dbReference type="Google" id="ProtNLM"/>
    </source>
</evidence>
<evidence type="ECO:0000256" key="4">
    <source>
        <dbReference type="ARBA" id="ARBA00022622"/>
    </source>
</evidence>
<evidence type="ECO:0000256" key="8">
    <source>
        <dbReference type="ARBA" id="ARBA00023288"/>
    </source>
</evidence>
<evidence type="ECO:0000256" key="5">
    <source>
        <dbReference type="ARBA" id="ARBA00022729"/>
    </source>
</evidence>
<dbReference type="Proteomes" id="UP000824540">
    <property type="component" value="Unassembled WGS sequence"/>
</dbReference>
<sequence length="148" mass="16542">MTRTSPWHFWLSYANYALCFTVFLVVAGVSAEVKCGGIYKGFSDCVLELGEGMANYQEEEDSEIGVQIVCGHWEAFHSCATTALSQCQEDVSRIWERLKEDSKKIRFQGSLFDLCTPSTAPGLHTQTHAQPLLLLLLLLLTSPVWLPL</sequence>
<feature type="chain" id="PRO_5035788492" description="Neuritin" evidence="9">
    <location>
        <begin position="32"/>
        <end position="148"/>
    </location>
</feature>
<proteinExistence type="inferred from homology"/>
<evidence type="ECO:0000256" key="3">
    <source>
        <dbReference type="ARBA" id="ARBA00022475"/>
    </source>
</evidence>
<reference evidence="10" key="1">
    <citation type="thesis" date="2021" institute="BYU ScholarsArchive" country="Provo, UT, USA">
        <title>Applications of and Algorithms for Genome Assembly and Genomic Analyses with an Emphasis on Marine Teleosts.</title>
        <authorList>
            <person name="Pickett B.D."/>
        </authorList>
    </citation>
    <scope>NUCLEOTIDE SEQUENCE</scope>
    <source>
        <strain evidence="10">HI-2016</strain>
    </source>
</reference>
<dbReference type="Pfam" id="PF15056">
    <property type="entry name" value="NRN1"/>
    <property type="match status" value="1"/>
</dbReference>
<dbReference type="GO" id="GO:0005886">
    <property type="term" value="C:plasma membrane"/>
    <property type="evidence" value="ECO:0007669"/>
    <property type="project" value="UniProtKB-SubCell"/>
</dbReference>
<evidence type="ECO:0000256" key="9">
    <source>
        <dbReference type="SAM" id="SignalP"/>
    </source>
</evidence>
<keyword evidence="6" id="KW-0472">Membrane</keyword>
<keyword evidence="7" id="KW-0325">Glycoprotein</keyword>
<dbReference type="GO" id="GO:0098552">
    <property type="term" value="C:side of membrane"/>
    <property type="evidence" value="ECO:0007669"/>
    <property type="project" value="UniProtKB-KW"/>
</dbReference>
<comment type="similarity">
    <text evidence="2">Belongs to the neuritin family.</text>
</comment>
<comment type="caution">
    <text evidence="10">The sequence shown here is derived from an EMBL/GenBank/DDBJ whole genome shotgun (WGS) entry which is preliminary data.</text>
</comment>
<evidence type="ECO:0000256" key="1">
    <source>
        <dbReference type="ARBA" id="ARBA00004609"/>
    </source>
</evidence>
<dbReference type="PANTHER" id="PTHR15902">
    <property type="entry name" value="NEURITIN-RELATED"/>
    <property type="match status" value="1"/>
</dbReference>
<evidence type="ECO:0000313" key="10">
    <source>
        <dbReference type="EMBL" id="KAG9353383.1"/>
    </source>
</evidence>
<dbReference type="EMBL" id="JAFBMS010000004">
    <property type="protein sequence ID" value="KAG9353383.1"/>
    <property type="molecule type" value="Genomic_DNA"/>
</dbReference>
<dbReference type="InterPro" id="IPR026144">
    <property type="entry name" value="Neuritin_fam"/>
</dbReference>
<gene>
    <name evidence="10" type="ORF">JZ751_017978</name>
</gene>
<dbReference type="GO" id="GO:1990138">
    <property type="term" value="P:neuron projection extension"/>
    <property type="evidence" value="ECO:0007669"/>
    <property type="project" value="TreeGrafter"/>
</dbReference>
<keyword evidence="5 9" id="KW-0732">Signal</keyword>
<dbReference type="PANTHER" id="PTHR15902:SF5">
    <property type="entry name" value="NEURITIN"/>
    <property type="match status" value="1"/>
</dbReference>
<keyword evidence="4" id="KW-0336">GPI-anchor</keyword>
<keyword evidence="3" id="KW-1003">Cell membrane</keyword>
<accession>A0A8T2PPW5</accession>
<keyword evidence="11" id="KW-1185">Reference proteome</keyword>
<evidence type="ECO:0000256" key="6">
    <source>
        <dbReference type="ARBA" id="ARBA00023136"/>
    </source>
</evidence>
<keyword evidence="8" id="KW-0449">Lipoprotein</keyword>
<dbReference type="OrthoDB" id="8583477at2759"/>
<evidence type="ECO:0000256" key="2">
    <source>
        <dbReference type="ARBA" id="ARBA00008377"/>
    </source>
</evidence>
<protein>
    <recommendedName>
        <fullName evidence="12">Neuritin</fullName>
    </recommendedName>
</protein>
<organism evidence="10 11">
    <name type="scientific">Albula glossodonta</name>
    <name type="common">roundjaw bonefish</name>
    <dbReference type="NCBI Taxonomy" id="121402"/>
    <lineage>
        <taxon>Eukaryota</taxon>
        <taxon>Metazoa</taxon>
        <taxon>Chordata</taxon>
        <taxon>Craniata</taxon>
        <taxon>Vertebrata</taxon>
        <taxon>Euteleostomi</taxon>
        <taxon>Actinopterygii</taxon>
        <taxon>Neopterygii</taxon>
        <taxon>Teleostei</taxon>
        <taxon>Albuliformes</taxon>
        <taxon>Albulidae</taxon>
        <taxon>Albula</taxon>
    </lineage>
</organism>
<name>A0A8T2PPW5_9TELE</name>
<dbReference type="AlphaFoldDB" id="A0A8T2PPW5"/>
<evidence type="ECO:0000313" key="11">
    <source>
        <dbReference type="Proteomes" id="UP000824540"/>
    </source>
</evidence>
<evidence type="ECO:0000256" key="7">
    <source>
        <dbReference type="ARBA" id="ARBA00023180"/>
    </source>
</evidence>
<feature type="signal peptide" evidence="9">
    <location>
        <begin position="1"/>
        <end position="31"/>
    </location>
</feature>